<accession>A0A8T1Q0B2</accession>
<keyword evidence="1" id="KW-0812">Transmembrane</keyword>
<dbReference type="Proteomes" id="UP000811609">
    <property type="component" value="Chromosome 7"/>
</dbReference>
<organism evidence="2 3">
    <name type="scientific">Carya illinoinensis</name>
    <name type="common">Pecan</name>
    <dbReference type="NCBI Taxonomy" id="32201"/>
    <lineage>
        <taxon>Eukaryota</taxon>
        <taxon>Viridiplantae</taxon>
        <taxon>Streptophyta</taxon>
        <taxon>Embryophyta</taxon>
        <taxon>Tracheophyta</taxon>
        <taxon>Spermatophyta</taxon>
        <taxon>Magnoliopsida</taxon>
        <taxon>eudicotyledons</taxon>
        <taxon>Gunneridae</taxon>
        <taxon>Pentapetalae</taxon>
        <taxon>rosids</taxon>
        <taxon>fabids</taxon>
        <taxon>Fagales</taxon>
        <taxon>Juglandaceae</taxon>
        <taxon>Carya</taxon>
    </lineage>
</organism>
<evidence type="ECO:0000313" key="3">
    <source>
        <dbReference type="Proteomes" id="UP000811609"/>
    </source>
</evidence>
<comment type="caution">
    <text evidence="2">The sequence shown here is derived from an EMBL/GenBank/DDBJ whole genome shotgun (WGS) entry which is preliminary data.</text>
</comment>
<proteinExistence type="predicted"/>
<protein>
    <submittedName>
        <fullName evidence="2">Uncharacterized protein</fullName>
    </submittedName>
</protein>
<dbReference type="AlphaFoldDB" id="A0A8T1Q0B2"/>
<keyword evidence="1" id="KW-1133">Transmembrane helix</keyword>
<dbReference type="EMBL" id="CM031815">
    <property type="protein sequence ID" value="KAG6647223.1"/>
    <property type="molecule type" value="Genomic_DNA"/>
</dbReference>
<keyword evidence="1" id="KW-0472">Membrane</keyword>
<name>A0A8T1Q0B2_CARIL</name>
<feature type="transmembrane region" description="Helical" evidence="1">
    <location>
        <begin position="12"/>
        <end position="37"/>
    </location>
</feature>
<feature type="transmembrane region" description="Helical" evidence="1">
    <location>
        <begin position="91"/>
        <end position="109"/>
    </location>
</feature>
<sequence>MKITSVGVTTILSTPTAFFFSSFMILSSSFVSVSWYITDFCISSISITVSSSSSYCHSRRVDCCVSSVESVSPKFSSASSWSCHSTKDSCILLQFCFIPFTISFISSTLSKIFSIKNKFSCCVDLVYPAI</sequence>
<evidence type="ECO:0000256" key="1">
    <source>
        <dbReference type="SAM" id="Phobius"/>
    </source>
</evidence>
<keyword evidence="3" id="KW-1185">Reference proteome</keyword>
<gene>
    <name evidence="2" type="ORF">CIPAW_07G063700</name>
</gene>
<reference evidence="2" key="1">
    <citation type="submission" date="2020-12" db="EMBL/GenBank/DDBJ databases">
        <title>WGS assembly of Carya illinoinensis cv. Pawnee.</title>
        <authorList>
            <person name="Platts A."/>
            <person name="Shu S."/>
            <person name="Wright S."/>
            <person name="Barry K."/>
            <person name="Edger P."/>
            <person name="Pires J.C."/>
            <person name="Schmutz J."/>
        </authorList>
    </citation>
    <scope>NUCLEOTIDE SEQUENCE</scope>
    <source>
        <tissue evidence="2">Leaf</tissue>
    </source>
</reference>
<evidence type="ECO:0000313" key="2">
    <source>
        <dbReference type="EMBL" id="KAG6647223.1"/>
    </source>
</evidence>